<dbReference type="Pfam" id="PF00652">
    <property type="entry name" value="Ricin_B_lectin"/>
    <property type="match status" value="1"/>
</dbReference>
<evidence type="ECO:0000313" key="4">
    <source>
        <dbReference type="Proteomes" id="UP000193944"/>
    </source>
</evidence>
<accession>A0A1Y1XD74</accession>
<organism evidence="3 4">
    <name type="scientific">Anaeromyces robustus</name>
    <dbReference type="NCBI Taxonomy" id="1754192"/>
    <lineage>
        <taxon>Eukaryota</taxon>
        <taxon>Fungi</taxon>
        <taxon>Fungi incertae sedis</taxon>
        <taxon>Chytridiomycota</taxon>
        <taxon>Chytridiomycota incertae sedis</taxon>
        <taxon>Neocallimastigomycetes</taxon>
        <taxon>Neocallimastigales</taxon>
        <taxon>Neocallimastigaceae</taxon>
        <taxon>Anaeromyces</taxon>
    </lineage>
</organism>
<protein>
    <recommendedName>
        <fullName evidence="2">Ricin B lectin domain-containing protein</fullName>
    </recommendedName>
</protein>
<dbReference type="SUPFAM" id="SSF50370">
    <property type="entry name" value="Ricin B-like lectins"/>
    <property type="match status" value="2"/>
</dbReference>
<dbReference type="STRING" id="1754192.A0A1Y1XD74"/>
<reference evidence="3 4" key="1">
    <citation type="submission" date="2016-08" db="EMBL/GenBank/DDBJ databases">
        <title>A Parts List for Fungal Cellulosomes Revealed by Comparative Genomics.</title>
        <authorList>
            <consortium name="DOE Joint Genome Institute"/>
            <person name="Haitjema C.H."/>
            <person name="Gilmore S.P."/>
            <person name="Henske J.K."/>
            <person name="Solomon K.V."/>
            <person name="De Groot R."/>
            <person name="Kuo A."/>
            <person name="Mondo S.J."/>
            <person name="Salamov A.A."/>
            <person name="Labutti K."/>
            <person name="Zhao Z."/>
            <person name="Chiniquy J."/>
            <person name="Barry K."/>
            <person name="Brewer H.M."/>
            <person name="Purvine S.O."/>
            <person name="Wright A.T."/>
            <person name="Boxma B."/>
            <person name="Van Alen T."/>
            <person name="Hackstein J.H."/>
            <person name="Baker S.E."/>
            <person name="Grigoriev I.V."/>
            <person name="O'Malley M.A."/>
        </authorList>
    </citation>
    <scope>NUCLEOTIDE SEQUENCE [LARGE SCALE GENOMIC DNA]</scope>
    <source>
        <strain evidence="3 4">S4</strain>
    </source>
</reference>
<dbReference type="Proteomes" id="UP000193944">
    <property type="component" value="Unassembled WGS sequence"/>
</dbReference>
<dbReference type="InterPro" id="IPR035992">
    <property type="entry name" value="Ricin_B-like_lectins"/>
</dbReference>
<dbReference type="OrthoDB" id="594598at2759"/>
<sequence length="258" mass="29147">MKSQLLFLSLSTILNYCIGMTGAAAIPNTESNETQVVWIYNYSLNKCLISGRTNSYRPVIGDCENTNKAKWEIPVTGNGFIKSLDQDLCLNVKNTKRGTLLMGECDDNAIFDNIKDSYNRQSITFSNDKNLCLGLLSEDDKDNRLNMNAFMGDCKNTNKARWEIPVNGNGFIKSLDQGLCLNVNNTKKGTLIMGECNANAIFDNINDSYNRESITFSKDKNLCLGLLSEDDKNNRLNMNACKEHKMDQYWIFTPYFPL</sequence>
<keyword evidence="4" id="KW-1185">Reference proteome</keyword>
<feature type="domain" description="Ricin B lectin" evidence="2">
    <location>
        <begin position="129"/>
        <end position="250"/>
    </location>
</feature>
<dbReference type="InterPro" id="IPR000772">
    <property type="entry name" value="Ricin_B_lectin"/>
</dbReference>
<evidence type="ECO:0000256" key="1">
    <source>
        <dbReference type="SAM" id="SignalP"/>
    </source>
</evidence>
<dbReference type="Gene3D" id="2.80.10.50">
    <property type="match status" value="2"/>
</dbReference>
<gene>
    <name evidence="3" type="ORF">BCR32DRAFT_266790</name>
</gene>
<name>A0A1Y1XD74_9FUNG</name>
<dbReference type="EMBL" id="MCFG01000067">
    <property type="protein sequence ID" value="ORX83689.1"/>
    <property type="molecule type" value="Genomic_DNA"/>
</dbReference>
<proteinExistence type="predicted"/>
<dbReference type="PROSITE" id="PS50231">
    <property type="entry name" value="RICIN_B_LECTIN"/>
    <property type="match status" value="1"/>
</dbReference>
<dbReference type="AlphaFoldDB" id="A0A1Y1XD74"/>
<comment type="caution">
    <text evidence="3">The sequence shown here is derived from an EMBL/GenBank/DDBJ whole genome shotgun (WGS) entry which is preliminary data.</text>
</comment>
<feature type="signal peptide" evidence="1">
    <location>
        <begin position="1"/>
        <end position="23"/>
    </location>
</feature>
<keyword evidence="1" id="KW-0732">Signal</keyword>
<evidence type="ECO:0000259" key="2">
    <source>
        <dbReference type="Pfam" id="PF00652"/>
    </source>
</evidence>
<feature type="chain" id="PRO_5013322281" description="Ricin B lectin domain-containing protein" evidence="1">
    <location>
        <begin position="24"/>
        <end position="258"/>
    </location>
</feature>
<reference evidence="3 4" key="2">
    <citation type="submission" date="2016-08" db="EMBL/GenBank/DDBJ databases">
        <title>Pervasive Adenine N6-methylation of Active Genes in Fungi.</title>
        <authorList>
            <consortium name="DOE Joint Genome Institute"/>
            <person name="Mondo S.J."/>
            <person name="Dannebaum R.O."/>
            <person name="Kuo R.C."/>
            <person name="Labutti K."/>
            <person name="Haridas S."/>
            <person name="Kuo A."/>
            <person name="Salamov A."/>
            <person name="Ahrendt S.R."/>
            <person name="Lipzen A."/>
            <person name="Sullivan W."/>
            <person name="Andreopoulos W.B."/>
            <person name="Clum A."/>
            <person name="Lindquist E."/>
            <person name="Daum C."/>
            <person name="Ramamoorthy G.K."/>
            <person name="Gryganskyi A."/>
            <person name="Culley D."/>
            <person name="Magnuson J.K."/>
            <person name="James T.Y."/>
            <person name="O'Malley M.A."/>
            <person name="Stajich J.E."/>
            <person name="Spatafora J.W."/>
            <person name="Visel A."/>
            <person name="Grigoriev I.V."/>
        </authorList>
    </citation>
    <scope>NUCLEOTIDE SEQUENCE [LARGE SCALE GENOMIC DNA]</scope>
    <source>
        <strain evidence="3 4">S4</strain>
    </source>
</reference>
<evidence type="ECO:0000313" key="3">
    <source>
        <dbReference type="EMBL" id="ORX83689.1"/>
    </source>
</evidence>